<proteinExistence type="predicted"/>
<comment type="caution">
    <text evidence="1">The sequence shown here is derived from an EMBL/GenBank/DDBJ whole genome shotgun (WGS) entry which is preliminary data.</text>
</comment>
<accession>A0A1E5QA32</accession>
<organism evidence="1 2">
    <name type="scientific">Magnetovibrio blakemorei</name>
    <dbReference type="NCBI Taxonomy" id="28181"/>
    <lineage>
        <taxon>Bacteria</taxon>
        <taxon>Pseudomonadati</taxon>
        <taxon>Pseudomonadota</taxon>
        <taxon>Alphaproteobacteria</taxon>
        <taxon>Rhodospirillales</taxon>
        <taxon>Magnetovibrionaceae</taxon>
        <taxon>Magnetovibrio</taxon>
    </lineage>
</organism>
<dbReference type="STRING" id="28181.BEN30_06145"/>
<gene>
    <name evidence="1" type="ORF">BEN30_06145</name>
</gene>
<protein>
    <submittedName>
        <fullName evidence="1">Uncharacterized protein</fullName>
    </submittedName>
</protein>
<dbReference type="Proteomes" id="UP000095347">
    <property type="component" value="Unassembled WGS sequence"/>
</dbReference>
<name>A0A1E5QA32_9PROT</name>
<evidence type="ECO:0000313" key="1">
    <source>
        <dbReference type="EMBL" id="OEJ68504.1"/>
    </source>
</evidence>
<keyword evidence="2" id="KW-1185">Reference proteome</keyword>
<sequence>MAQGPAQGIGMADHFVMCSRLGRYLTFQASGRFLITDDFATPKLSIPKDAQALAAICSKDELVARAALMPLAHRAASLDDGRREAFEELFELIERQTLSPLVREGALAVLQSGFRENRIRELEAVLSDDLSPARTRYRKFLEVVRELIEGRLASGTFIDEFVDFTKSVAGRLDFGIYSYCMDRIIATPLIPLQVKKMVTVEIMRFPPLIRRELLSNALANGGVDRQAKDFIRHAISMHLPKGQLLEIELLEAVKERRITAQEIENTLNRASMAASYSGVSGRA</sequence>
<evidence type="ECO:0000313" key="2">
    <source>
        <dbReference type="Proteomes" id="UP000095347"/>
    </source>
</evidence>
<dbReference type="AlphaFoldDB" id="A0A1E5QA32"/>
<reference evidence="2" key="1">
    <citation type="submission" date="2016-07" db="EMBL/GenBank/DDBJ databases">
        <authorList>
            <person name="Florea S."/>
            <person name="Webb J.S."/>
            <person name="Jaromczyk J."/>
            <person name="Schardl C.L."/>
        </authorList>
    </citation>
    <scope>NUCLEOTIDE SEQUENCE [LARGE SCALE GENOMIC DNA]</scope>
    <source>
        <strain evidence="2">MV-1</strain>
    </source>
</reference>
<dbReference type="EMBL" id="MCGG01000013">
    <property type="protein sequence ID" value="OEJ68504.1"/>
    <property type="molecule type" value="Genomic_DNA"/>
</dbReference>